<dbReference type="STRING" id="1121390.SAMN02746041_02693"/>
<reference evidence="1 2" key="1">
    <citation type="submission" date="2017-04" db="EMBL/GenBank/DDBJ databases">
        <authorList>
            <person name="Afonso C.L."/>
            <person name="Miller P.J."/>
            <person name="Scott M.A."/>
            <person name="Spackman E."/>
            <person name="Goraichik I."/>
            <person name="Dimitrov K.M."/>
            <person name="Suarez D.L."/>
            <person name="Swayne D.E."/>
        </authorList>
    </citation>
    <scope>NUCLEOTIDE SEQUENCE [LARGE SCALE GENOMIC DNA]</scope>
    <source>
        <strain evidence="1 2">DSM 13146</strain>
    </source>
</reference>
<name>A0A1W1XRV8_9BACT</name>
<dbReference type="Pfam" id="PF12831">
    <property type="entry name" value="FAD_oxidored"/>
    <property type="match status" value="1"/>
</dbReference>
<dbReference type="Gene3D" id="3.50.50.60">
    <property type="entry name" value="FAD/NAD(P)-binding domain"/>
    <property type="match status" value="1"/>
</dbReference>
<accession>A0A1W1XRV8</accession>
<proteinExistence type="predicted"/>
<gene>
    <name evidence="1" type="ORF">SAMN02746041_02693</name>
</gene>
<dbReference type="InterPro" id="IPR036188">
    <property type="entry name" value="FAD/NAD-bd_sf"/>
</dbReference>
<dbReference type="InterPro" id="IPR050407">
    <property type="entry name" value="Geranylgeranyl_reductase"/>
</dbReference>
<dbReference type="AlphaFoldDB" id="A0A1W1XRV8"/>
<organism evidence="1 2">
    <name type="scientific">Desulfacinum hydrothermale DSM 13146</name>
    <dbReference type="NCBI Taxonomy" id="1121390"/>
    <lineage>
        <taxon>Bacteria</taxon>
        <taxon>Pseudomonadati</taxon>
        <taxon>Thermodesulfobacteriota</taxon>
        <taxon>Syntrophobacteria</taxon>
        <taxon>Syntrophobacterales</taxon>
        <taxon>Syntrophobacteraceae</taxon>
        <taxon>Desulfacinum</taxon>
    </lineage>
</organism>
<dbReference type="PANTHER" id="PTHR42685:SF18">
    <property type="entry name" value="DIGERANYLGERANYLGLYCEROPHOSPHOLIPID REDUCTASE"/>
    <property type="match status" value="1"/>
</dbReference>
<evidence type="ECO:0000313" key="2">
    <source>
        <dbReference type="Proteomes" id="UP000192783"/>
    </source>
</evidence>
<evidence type="ECO:0000313" key="1">
    <source>
        <dbReference type="EMBL" id="SMC26627.1"/>
    </source>
</evidence>
<dbReference type="OrthoDB" id="9799983at2"/>
<dbReference type="PRINTS" id="PR00411">
    <property type="entry name" value="PNDRDTASEI"/>
</dbReference>
<dbReference type="Proteomes" id="UP000192783">
    <property type="component" value="Unassembled WGS sequence"/>
</dbReference>
<dbReference type="SUPFAM" id="SSF51905">
    <property type="entry name" value="FAD/NAD(P)-binding domain"/>
    <property type="match status" value="1"/>
</dbReference>
<keyword evidence="2" id="KW-1185">Reference proteome</keyword>
<dbReference type="GO" id="GO:0016628">
    <property type="term" value="F:oxidoreductase activity, acting on the CH-CH group of donors, NAD or NADP as acceptor"/>
    <property type="evidence" value="ECO:0007669"/>
    <property type="project" value="InterPro"/>
</dbReference>
<protein>
    <submittedName>
        <fullName evidence="1">Geranylgeranyl reductase family</fullName>
    </submittedName>
</protein>
<sequence length="404" mass="43332">MLDCIVIGAGPAGASAARRAAQRGLRTLIIEKEIFPRPKPCGGAFSIQGLSALDFSLPASVIQRTIPGVWARYGRLDIRVEAPEPICVLVRRQAFDHVLLEKALEAGAECRQGETVLACRESTSWITVDTRAGTYQARYAILAHGASGRLGARSGLNGCGAARTHWLTVVGEVPCGGDPSSAQGEAPDLLEFHFDACPGGYGWVFPLKDSLSVGVGGLARSARRPVGLFRRFARRLGLRSLPAYRGCPIPCSGIARRLGTRRVLAAGDAGGFAEAFSGEGIAYAVRSGQIAAETVADALQGSLAGLPAREYRRRCVEALGDNLIYARIFALWAYRFPGLCFRIFDRHRSLGEEFLKIPRGLQTYKGFLTWVMTQGCGRLTGKHSGKGPKSTPECASAWRAARAD</sequence>
<dbReference type="InterPro" id="IPR011777">
    <property type="entry name" value="Geranylgeranyl_Rdtase_fam"/>
</dbReference>
<dbReference type="EMBL" id="FWXF01000017">
    <property type="protein sequence ID" value="SMC26627.1"/>
    <property type="molecule type" value="Genomic_DNA"/>
</dbReference>
<dbReference type="PANTHER" id="PTHR42685">
    <property type="entry name" value="GERANYLGERANYL DIPHOSPHATE REDUCTASE"/>
    <property type="match status" value="1"/>
</dbReference>
<dbReference type="RefSeq" id="WP_084058618.1">
    <property type="nucleotide sequence ID" value="NZ_FWXF01000017.1"/>
</dbReference>
<dbReference type="NCBIfam" id="TIGR02032">
    <property type="entry name" value="GG-red-SF"/>
    <property type="match status" value="1"/>
</dbReference>